<accession>A0A9Q6PX01</accession>
<name>A0A9Q6PX01_PISSA</name>
<dbReference type="AlphaFoldDB" id="A0A9Q6PX01"/>
<dbReference type="RefSeq" id="WP_036778113.1">
    <property type="nucleotide sequence ID" value="NZ_CP012413.1"/>
</dbReference>
<dbReference type="InterPro" id="IPR057098">
    <property type="entry name" value="MavL"/>
</dbReference>
<protein>
    <recommendedName>
        <fullName evidence="1">Macrodomain effector MavL domain-containing protein</fullName>
    </recommendedName>
</protein>
<dbReference type="Pfam" id="PF24754">
    <property type="entry name" value="MavL"/>
    <property type="match status" value="1"/>
</dbReference>
<sequence length="500" mass="56850">MPYTLSINDRSYLRAKKYLIDLISGEAAPGARLKHLIDKDGVILAELQPYQFLELLANTKAKGIFAESQVYCDGRDWNKTEALILSDLVTEVDVSIFDNGIHDRRLPSFQAYDPPHQGKLLFVSAPLFRNDRTKITPDLYECTTNKKFDQGKYNHLVERRLLPAFAHLQESFRRTGKKFLFTIPGWGCGQFAGKRQGKMGKRFQIALQTFLANHPELRDSIAAIYYDPYSECEASDQEINDIPFYTRPLAHRTTTDPKPQLCPVGGYLNGDYRNCQLATLVAADAFSHAGTDFFRLSRKTDEGVKAAATDSMTQFSGIPGKYDKTSGKYLPEEKNTTWRRLFKREDFELSFATATVCSSDGTVIPIQDYEERTCNHRFAKRCLLIDLIQKSEQLVQYWGGKKVPGNLAQELIIDSSMKLPDSIANALENREIMQHIDNDTVSPEQFEKHLYDALKTAINDRAKKTKGRHTKTTLFYQSIIEQTATNQVQTRHLNKACITP</sequence>
<evidence type="ECO:0000313" key="3">
    <source>
        <dbReference type="Proteomes" id="UP000422232"/>
    </source>
</evidence>
<dbReference type="EMBL" id="CP038908">
    <property type="protein sequence ID" value="QGO06148.1"/>
    <property type="molecule type" value="Genomic_DNA"/>
</dbReference>
<keyword evidence="3" id="KW-1185">Reference proteome</keyword>
<feature type="domain" description="Macrodomain effector MavL" evidence="1">
    <location>
        <begin position="3"/>
        <end position="333"/>
    </location>
</feature>
<gene>
    <name evidence="2" type="ORF">Psal009_02053</name>
</gene>
<organism evidence="2 3">
    <name type="scientific">Piscirickettsia salmonis</name>
    <dbReference type="NCBI Taxonomy" id="1238"/>
    <lineage>
        <taxon>Bacteria</taxon>
        <taxon>Pseudomonadati</taxon>
        <taxon>Pseudomonadota</taxon>
        <taxon>Gammaproteobacteria</taxon>
        <taxon>Thiotrichales</taxon>
        <taxon>Piscirickettsiaceae</taxon>
        <taxon>Piscirickettsia</taxon>
    </lineage>
</organism>
<proteinExistence type="predicted"/>
<evidence type="ECO:0000259" key="1">
    <source>
        <dbReference type="Pfam" id="PF24754"/>
    </source>
</evidence>
<dbReference type="Proteomes" id="UP000422232">
    <property type="component" value="Chromosome"/>
</dbReference>
<reference evidence="2 3" key="1">
    <citation type="submission" date="2019-04" db="EMBL/GenBank/DDBJ databases">
        <title>Complete genome sequencing of Piscirickettsia salmonis strain Psal-009.</title>
        <authorList>
            <person name="Schober I."/>
            <person name="Bunk B."/>
            <person name="Sproer C."/>
            <person name="Carril G.P."/>
            <person name="Riedel T."/>
            <person name="Flores-Herrera P.A."/>
            <person name="Nourdin-Galindo G."/>
            <person name="Marshall S.H."/>
            <person name="Overmann J."/>
        </authorList>
    </citation>
    <scope>NUCLEOTIDE SEQUENCE [LARGE SCALE GENOMIC DNA]</scope>
    <source>
        <strain evidence="2 3">Psal-009</strain>
    </source>
</reference>
<evidence type="ECO:0000313" key="2">
    <source>
        <dbReference type="EMBL" id="QGO06148.1"/>
    </source>
</evidence>